<evidence type="ECO:0000256" key="1">
    <source>
        <dbReference type="ARBA" id="ARBA00008791"/>
    </source>
</evidence>
<dbReference type="PANTHER" id="PTHR46268:SF22">
    <property type="entry name" value="SENSOR PROTEIN KDPD-RELATED"/>
    <property type="match status" value="1"/>
</dbReference>
<evidence type="ECO:0000259" key="2">
    <source>
        <dbReference type="Pfam" id="PF00582"/>
    </source>
</evidence>
<keyword evidence="4" id="KW-1185">Reference proteome</keyword>
<evidence type="ECO:0000313" key="3">
    <source>
        <dbReference type="EMBL" id="GIU48412.1"/>
    </source>
</evidence>
<dbReference type="InterPro" id="IPR006015">
    <property type="entry name" value="Universal_stress_UspA"/>
</dbReference>
<evidence type="ECO:0000313" key="4">
    <source>
        <dbReference type="Proteomes" id="UP000887104"/>
    </source>
</evidence>
<dbReference type="PANTHER" id="PTHR46268">
    <property type="entry name" value="STRESS RESPONSE PROTEIN NHAX"/>
    <property type="match status" value="1"/>
</dbReference>
<accession>A0ABQ4PKG8</accession>
<reference evidence="3" key="1">
    <citation type="submission" date="2021-05" db="EMBL/GenBank/DDBJ databases">
        <title>Molecular characterization for Shewanella algae harboring chromosomal blaOXA-55-like strains isolated from clinical and environment sample.</title>
        <authorList>
            <person name="Ohama Y."/>
            <person name="Aoki K."/>
            <person name="Harada S."/>
            <person name="Moriya K."/>
            <person name="Ishii Y."/>
            <person name="Tateda K."/>
        </authorList>
    </citation>
    <scope>NUCLEOTIDE SEQUENCE</scope>
    <source>
        <strain evidence="3">JCM 11563</strain>
    </source>
</reference>
<dbReference type="PRINTS" id="PR01438">
    <property type="entry name" value="UNVRSLSTRESS"/>
</dbReference>
<proteinExistence type="inferred from homology"/>
<comment type="similarity">
    <text evidence="1">Belongs to the universal stress protein A family.</text>
</comment>
<sequence>MKQLLTELKSDLSVESVIRHGSAAEQILKEAEVSEGGMIVIASHGRTGLSHFLHTNVAEAVANRAECPVLVVK</sequence>
<dbReference type="InterPro" id="IPR006016">
    <property type="entry name" value="UspA"/>
</dbReference>
<organism evidence="3 4">
    <name type="scientific">Shewanella sairae</name>
    <dbReference type="NCBI Taxonomy" id="190310"/>
    <lineage>
        <taxon>Bacteria</taxon>
        <taxon>Pseudomonadati</taxon>
        <taxon>Pseudomonadota</taxon>
        <taxon>Gammaproteobacteria</taxon>
        <taxon>Alteromonadales</taxon>
        <taxon>Shewanellaceae</taxon>
        <taxon>Shewanella</taxon>
    </lineage>
</organism>
<dbReference type="Gene3D" id="3.40.50.620">
    <property type="entry name" value="HUPs"/>
    <property type="match status" value="1"/>
</dbReference>
<gene>
    <name evidence="3" type="ORF">TUM4438_29740</name>
</gene>
<feature type="domain" description="UspA" evidence="2">
    <location>
        <begin position="10"/>
        <end position="73"/>
    </location>
</feature>
<dbReference type="CDD" id="cd00293">
    <property type="entry name" value="USP-like"/>
    <property type="match status" value="1"/>
</dbReference>
<dbReference type="SUPFAM" id="SSF52402">
    <property type="entry name" value="Adenine nucleotide alpha hydrolases-like"/>
    <property type="match status" value="1"/>
</dbReference>
<name>A0ABQ4PKG8_9GAMM</name>
<protein>
    <recommendedName>
        <fullName evidence="2">UspA domain-containing protein</fullName>
    </recommendedName>
</protein>
<dbReference type="Pfam" id="PF00582">
    <property type="entry name" value="Usp"/>
    <property type="match status" value="1"/>
</dbReference>
<comment type="caution">
    <text evidence="3">The sequence shown here is derived from an EMBL/GenBank/DDBJ whole genome shotgun (WGS) entry which is preliminary data.</text>
</comment>
<dbReference type="EMBL" id="BPEY01000057">
    <property type="protein sequence ID" value="GIU48412.1"/>
    <property type="molecule type" value="Genomic_DNA"/>
</dbReference>
<dbReference type="InterPro" id="IPR014729">
    <property type="entry name" value="Rossmann-like_a/b/a_fold"/>
</dbReference>
<dbReference type="Proteomes" id="UP000887104">
    <property type="component" value="Unassembled WGS sequence"/>
</dbReference>